<reference evidence="2" key="1">
    <citation type="journal article" date="2022" name="Nat. Microbiol.">
        <title>Unique mobile elements and scalable gene flow at the prokaryote-eukaryote boundary revealed by circularized Asgard archaea genomes.</title>
        <authorList>
            <person name="Wu F."/>
            <person name="Speth D.R."/>
            <person name="Philosof A."/>
            <person name="Cremiere A."/>
            <person name="Narayanan A."/>
            <person name="Barco R.A."/>
            <person name="Connon S.A."/>
            <person name="Amend J.P."/>
            <person name="Antoshechkin I.A."/>
            <person name="Orphan V.J."/>
        </authorList>
    </citation>
    <scope>NUCLEOTIDE SEQUENCE</scope>
    <source>
        <strain evidence="2">PR6</strain>
    </source>
</reference>
<protein>
    <submittedName>
        <fullName evidence="2">Nucleotidyltransferase domain-containing protein</fullName>
    </submittedName>
</protein>
<dbReference type="InterPro" id="IPR002934">
    <property type="entry name" value="Polymerase_NTP_transf_dom"/>
</dbReference>
<evidence type="ECO:0000259" key="1">
    <source>
        <dbReference type="Pfam" id="PF01909"/>
    </source>
</evidence>
<feature type="domain" description="Polymerase nucleotidyl transferase" evidence="1">
    <location>
        <begin position="16"/>
        <end position="72"/>
    </location>
</feature>
<dbReference type="Proteomes" id="UP001200513">
    <property type="component" value="Chromosome"/>
</dbReference>
<organism evidence="2">
    <name type="scientific">Candidatus Heimdallarchaeum endolithica</name>
    <dbReference type="NCBI Taxonomy" id="2876572"/>
    <lineage>
        <taxon>Archaea</taxon>
        <taxon>Promethearchaeati</taxon>
        <taxon>Candidatus Heimdallarchaeota</taxon>
        <taxon>Candidatus Heimdallarchaeia (ex Rinke et al. 2021) (nom. nud.)</taxon>
        <taxon>Candidatus Heimdallarchaeales</taxon>
        <taxon>Candidatus Heimdallarchaeaceae</taxon>
        <taxon>Candidatus Heimdallarchaeum</taxon>
    </lineage>
</organism>
<gene>
    <name evidence="2" type="ORF">K9W46_12135</name>
</gene>
<dbReference type="Pfam" id="PF01909">
    <property type="entry name" value="NTP_transf_2"/>
    <property type="match status" value="1"/>
</dbReference>
<dbReference type="AlphaFoldDB" id="A0A9Y1FNN8"/>
<name>A0A9Y1FNN8_9ARCH</name>
<dbReference type="SUPFAM" id="SSF81301">
    <property type="entry name" value="Nucleotidyltransferase"/>
    <property type="match status" value="1"/>
</dbReference>
<accession>A0A9Y1FNN8</accession>
<sequence length="114" mass="12991">MKPRSKKFYDDFANVVKQHVKKCFPNIEIRAVGSRNRGDFQRTSDFDYQFCIEGGETTKEKFYPKLIKCLEKEIAEYKGEKVRVELGGSGNVVNVFPESGGKVSLALEPCSKFQ</sequence>
<dbReference type="EMBL" id="CP084167">
    <property type="protein sequence ID" value="UJG43109.1"/>
    <property type="molecule type" value="Genomic_DNA"/>
</dbReference>
<proteinExistence type="predicted"/>
<evidence type="ECO:0000313" key="2">
    <source>
        <dbReference type="EMBL" id="UJG43109.1"/>
    </source>
</evidence>
<dbReference type="InterPro" id="IPR043519">
    <property type="entry name" value="NT_sf"/>
</dbReference>
<dbReference type="GO" id="GO:0016779">
    <property type="term" value="F:nucleotidyltransferase activity"/>
    <property type="evidence" value="ECO:0007669"/>
    <property type="project" value="InterPro"/>
</dbReference>